<keyword evidence="6" id="KW-1185">Reference proteome</keyword>
<organism evidence="5 6">
    <name type="scientific">Stylophora pistillata</name>
    <name type="common">Smooth cauliflower coral</name>
    <dbReference type="NCBI Taxonomy" id="50429"/>
    <lineage>
        <taxon>Eukaryota</taxon>
        <taxon>Metazoa</taxon>
        <taxon>Cnidaria</taxon>
        <taxon>Anthozoa</taxon>
        <taxon>Hexacorallia</taxon>
        <taxon>Scleractinia</taxon>
        <taxon>Astrocoeniina</taxon>
        <taxon>Pocilloporidae</taxon>
        <taxon>Stylophora</taxon>
    </lineage>
</organism>
<dbReference type="Pfam" id="PF15341">
    <property type="entry name" value="SLX9"/>
    <property type="match status" value="1"/>
</dbReference>
<evidence type="ECO:0000256" key="1">
    <source>
        <dbReference type="ARBA" id="ARBA00004604"/>
    </source>
</evidence>
<comment type="caution">
    <text evidence="5">The sequence shown here is derived from an EMBL/GenBank/DDBJ whole genome shotgun (WGS) entry which is preliminary data.</text>
</comment>
<dbReference type="Proteomes" id="UP000225706">
    <property type="component" value="Unassembled WGS sequence"/>
</dbReference>
<dbReference type="GO" id="GO:0030688">
    <property type="term" value="C:preribosome, small subunit precursor"/>
    <property type="evidence" value="ECO:0007669"/>
    <property type="project" value="InterPro"/>
</dbReference>
<feature type="compositionally biased region" description="Polar residues" evidence="4">
    <location>
        <begin position="62"/>
        <end position="72"/>
    </location>
</feature>
<dbReference type="PANTHER" id="PTHR31109">
    <property type="entry name" value="PROTEIN FAM207A"/>
    <property type="match status" value="1"/>
</dbReference>
<evidence type="ECO:0000256" key="4">
    <source>
        <dbReference type="SAM" id="MobiDB-lite"/>
    </source>
</evidence>
<dbReference type="PANTHER" id="PTHR31109:SF2">
    <property type="entry name" value="RIBOSOME BIOGENESIS PROTEIN SLX9 HOMOLOG"/>
    <property type="match status" value="1"/>
</dbReference>
<feature type="compositionally biased region" description="Basic residues" evidence="4">
    <location>
        <begin position="76"/>
        <end position="85"/>
    </location>
</feature>
<dbReference type="GO" id="GO:0005730">
    <property type="term" value="C:nucleolus"/>
    <property type="evidence" value="ECO:0007669"/>
    <property type="project" value="UniProtKB-SubCell"/>
</dbReference>
<keyword evidence="3" id="KW-0539">Nucleus</keyword>
<evidence type="ECO:0000313" key="6">
    <source>
        <dbReference type="Proteomes" id="UP000225706"/>
    </source>
</evidence>
<dbReference type="STRING" id="50429.A0A2B4SBY3"/>
<evidence type="ECO:0000256" key="3">
    <source>
        <dbReference type="ARBA" id="ARBA00023242"/>
    </source>
</evidence>
<dbReference type="AlphaFoldDB" id="A0A2B4SBY3"/>
<comment type="subcellular location">
    <subcellularLocation>
        <location evidence="1">Nucleus</location>
        <location evidence="1">Nucleolus</location>
    </subcellularLocation>
</comment>
<sequence>MGKIRRNRKKLHLQAVKPANVTSKEDVLKANESSLPAIFTTVGLFNAIDQARPDESTDNQDTHSQTADLKTPSNKKDRRKERHERFLRKLHAGRLVEESSKKAKERAKTVVVGDMEPLLSALPTIHIPDLTKGTKSSNDSNGKEKLTKTQNKMSKKSRQALHASEIAHFQQVVKHPAFKANPLAAISEHIKNAIQREHENQT</sequence>
<dbReference type="InterPro" id="IPR028160">
    <property type="entry name" value="Slx9-like"/>
</dbReference>
<feature type="region of interest" description="Disordered" evidence="4">
    <location>
        <begin position="129"/>
        <end position="162"/>
    </location>
</feature>
<comment type="similarity">
    <text evidence="2">Belongs to the SLX9 family.</text>
</comment>
<dbReference type="EMBL" id="LSMT01000135">
    <property type="protein sequence ID" value="PFX26052.1"/>
    <property type="molecule type" value="Genomic_DNA"/>
</dbReference>
<protein>
    <submittedName>
        <fullName evidence="5">Protein FAM207A</fullName>
    </submittedName>
</protein>
<reference evidence="6" key="1">
    <citation type="journal article" date="2017" name="bioRxiv">
        <title>Comparative analysis of the genomes of Stylophora pistillata and Acropora digitifera provides evidence for extensive differences between species of corals.</title>
        <authorList>
            <person name="Voolstra C.R."/>
            <person name="Li Y."/>
            <person name="Liew Y.J."/>
            <person name="Baumgarten S."/>
            <person name="Zoccola D."/>
            <person name="Flot J.-F."/>
            <person name="Tambutte S."/>
            <person name="Allemand D."/>
            <person name="Aranda M."/>
        </authorList>
    </citation>
    <scope>NUCLEOTIDE SEQUENCE [LARGE SCALE GENOMIC DNA]</scope>
</reference>
<feature type="region of interest" description="Disordered" evidence="4">
    <location>
        <begin position="50"/>
        <end position="85"/>
    </location>
</feature>
<evidence type="ECO:0000256" key="2">
    <source>
        <dbReference type="ARBA" id="ARBA00011022"/>
    </source>
</evidence>
<proteinExistence type="inferred from homology"/>
<dbReference type="GO" id="GO:0000462">
    <property type="term" value="P:maturation of SSU-rRNA from tricistronic rRNA transcript (SSU-rRNA, 5.8S rRNA, LSU-rRNA)"/>
    <property type="evidence" value="ECO:0007669"/>
    <property type="project" value="InterPro"/>
</dbReference>
<evidence type="ECO:0000313" key="5">
    <source>
        <dbReference type="EMBL" id="PFX26052.1"/>
    </source>
</evidence>
<gene>
    <name evidence="5" type="primary">Fam207a</name>
    <name evidence="5" type="ORF">AWC38_SpisGene9268</name>
</gene>
<dbReference type="GO" id="GO:0030686">
    <property type="term" value="C:90S preribosome"/>
    <property type="evidence" value="ECO:0007669"/>
    <property type="project" value="InterPro"/>
</dbReference>
<name>A0A2B4SBY3_STYPI</name>
<accession>A0A2B4SBY3</accession>
<dbReference type="OrthoDB" id="18703at2759"/>